<proteinExistence type="predicted"/>
<dbReference type="FunFam" id="2.60.40.60:FF:000398">
    <property type="entry name" value="Protocadherin cluster 1 gamma 26a"/>
    <property type="match status" value="1"/>
</dbReference>
<dbReference type="SUPFAM" id="SSF49313">
    <property type="entry name" value="Cadherin-like"/>
    <property type="match status" value="1"/>
</dbReference>
<accession>A0A4W5PW96</accession>
<organism evidence="5 6">
    <name type="scientific">Hucho hucho</name>
    <name type="common">huchen</name>
    <dbReference type="NCBI Taxonomy" id="62062"/>
    <lineage>
        <taxon>Eukaryota</taxon>
        <taxon>Metazoa</taxon>
        <taxon>Chordata</taxon>
        <taxon>Craniata</taxon>
        <taxon>Vertebrata</taxon>
        <taxon>Euteleostomi</taxon>
        <taxon>Actinopterygii</taxon>
        <taxon>Neopterygii</taxon>
        <taxon>Teleostei</taxon>
        <taxon>Protacanthopterygii</taxon>
        <taxon>Salmoniformes</taxon>
        <taxon>Salmonidae</taxon>
        <taxon>Salmoninae</taxon>
        <taxon>Hucho</taxon>
    </lineage>
</organism>
<dbReference type="GO" id="GO:0005509">
    <property type="term" value="F:calcium ion binding"/>
    <property type="evidence" value="ECO:0007669"/>
    <property type="project" value="InterPro"/>
</dbReference>
<protein>
    <recommendedName>
        <fullName evidence="4">Cadherin N-terminal domain-containing protein</fullName>
    </recommendedName>
</protein>
<dbReference type="STRING" id="62062.ENSHHUP00000065905"/>
<reference evidence="5" key="3">
    <citation type="submission" date="2025-09" db="UniProtKB">
        <authorList>
            <consortium name="Ensembl"/>
        </authorList>
    </citation>
    <scope>IDENTIFICATION</scope>
</reference>
<dbReference type="GO" id="GO:0016020">
    <property type="term" value="C:membrane"/>
    <property type="evidence" value="ECO:0007669"/>
    <property type="project" value="UniProtKB-SubCell"/>
</dbReference>
<comment type="subcellular location">
    <subcellularLocation>
        <location evidence="1">Membrane</location>
    </subcellularLocation>
</comment>
<reference evidence="6" key="1">
    <citation type="submission" date="2018-06" db="EMBL/GenBank/DDBJ databases">
        <title>Genome assembly of Danube salmon.</title>
        <authorList>
            <person name="Macqueen D.J."/>
            <person name="Gundappa M.K."/>
        </authorList>
    </citation>
    <scope>NUCLEOTIDE SEQUENCE [LARGE SCALE GENOMIC DNA]</scope>
</reference>
<evidence type="ECO:0000259" key="4">
    <source>
        <dbReference type="Pfam" id="PF08266"/>
    </source>
</evidence>
<dbReference type="Pfam" id="PF08266">
    <property type="entry name" value="Cadherin_2"/>
    <property type="match status" value="1"/>
</dbReference>
<dbReference type="Proteomes" id="UP000314982">
    <property type="component" value="Unassembled WGS sequence"/>
</dbReference>
<dbReference type="InterPro" id="IPR015919">
    <property type="entry name" value="Cadherin-like_sf"/>
</dbReference>
<reference evidence="5" key="2">
    <citation type="submission" date="2025-08" db="UniProtKB">
        <authorList>
            <consortium name="Ensembl"/>
        </authorList>
    </citation>
    <scope>IDENTIFICATION</scope>
</reference>
<evidence type="ECO:0000256" key="1">
    <source>
        <dbReference type="ARBA" id="ARBA00004370"/>
    </source>
</evidence>
<sequence>MAYCLENMEQRRCGAWRERRQSVIYMVALVLFWSGASAQIRYSISEELKEGTVLGNIAKDLGIDLSTLKERGFRIVSGSTETPFEVNQNDGERSRKGR</sequence>
<evidence type="ECO:0000313" key="5">
    <source>
        <dbReference type="Ensembl" id="ENSHHUP00000065905.1"/>
    </source>
</evidence>
<feature type="domain" description="Cadherin N-terminal" evidence="4">
    <location>
        <begin position="39"/>
        <end position="92"/>
    </location>
</feature>
<evidence type="ECO:0000313" key="6">
    <source>
        <dbReference type="Proteomes" id="UP000314982"/>
    </source>
</evidence>
<keyword evidence="3" id="KW-0325">Glycoprotein</keyword>
<dbReference type="AlphaFoldDB" id="A0A4W5PW96"/>
<keyword evidence="6" id="KW-1185">Reference proteome</keyword>
<evidence type="ECO:0000256" key="2">
    <source>
        <dbReference type="ARBA" id="ARBA00023136"/>
    </source>
</evidence>
<dbReference type="InterPro" id="IPR013164">
    <property type="entry name" value="Cadherin_N"/>
</dbReference>
<dbReference type="CDD" id="cd11304">
    <property type="entry name" value="Cadherin_repeat"/>
    <property type="match status" value="1"/>
</dbReference>
<name>A0A4W5PW96_9TELE</name>
<dbReference type="Gene3D" id="2.60.40.60">
    <property type="entry name" value="Cadherins"/>
    <property type="match status" value="1"/>
</dbReference>
<evidence type="ECO:0000256" key="3">
    <source>
        <dbReference type="ARBA" id="ARBA00023180"/>
    </source>
</evidence>
<dbReference type="GeneTree" id="ENSGT00940000165118"/>
<dbReference type="Ensembl" id="ENSHHUT00000068136.1">
    <property type="protein sequence ID" value="ENSHHUP00000065905.1"/>
    <property type="gene ID" value="ENSHHUG00000038881.1"/>
</dbReference>
<keyword evidence="2" id="KW-0472">Membrane</keyword>